<proteinExistence type="predicted"/>
<comment type="caution">
    <text evidence="1">The sequence shown here is derived from an EMBL/GenBank/DDBJ whole genome shotgun (WGS) entry which is preliminary data.</text>
</comment>
<evidence type="ECO:0000313" key="2">
    <source>
        <dbReference type="Proteomes" id="UP000003843"/>
    </source>
</evidence>
<dbReference type="Proteomes" id="UP000003843">
    <property type="component" value="Unassembled WGS sequence"/>
</dbReference>
<name>D0WBP2_NEILA</name>
<gene>
    <name evidence="1" type="ORF">NEILACOT_04969</name>
</gene>
<dbReference type="AlphaFoldDB" id="D0WBP2"/>
<protein>
    <submittedName>
        <fullName evidence="1">Uncharacterized protein</fullName>
    </submittedName>
</protein>
<sequence length="122" mass="13193">MGKREARIADFFRVQCLEPPPNAGTAQGLLDAADAFRGIGMVRAGFVPGTGGMRNPYGAGVLARKKAQQGIEFQNQADRRHSFTVGPEGGIWADAGGKPDILFTVLCYYIPRLIFNPIRKNG</sequence>
<reference evidence="1 2" key="1">
    <citation type="submission" date="2009-10" db="EMBL/GenBank/DDBJ databases">
        <authorList>
            <person name="Weinstock G."/>
            <person name="Sodergren E."/>
            <person name="Clifton S."/>
            <person name="Fulton L."/>
            <person name="Fulton B."/>
            <person name="Courtney L."/>
            <person name="Fronick C."/>
            <person name="Harrison M."/>
            <person name="Strong C."/>
            <person name="Farmer C."/>
            <person name="Delahaunty K."/>
            <person name="Markovic C."/>
            <person name="Hall O."/>
            <person name="Minx P."/>
            <person name="Tomlinson C."/>
            <person name="Mitreva M."/>
            <person name="Nelson J."/>
            <person name="Hou S."/>
            <person name="Wollam A."/>
            <person name="Pepin K.H."/>
            <person name="Johnson M."/>
            <person name="Bhonagiri V."/>
            <person name="Nash W.E."/>
            <person name="Warren W."/>
            <person name="Chinwalla A."/>
            <person name="Mardis E.R."/>
            <person name="Wilson R.K."/>
        </authorList>
    </citation>
    <scope>NUCLEOTIDE SEQUENCE [LARGE SCALE GENOMIC DNA]</scope>
    <source>
        <strain evidence="1 2">ATCC 23970</strain>
    </source>
</reference>
<evidence type="ECO:0000313" key="1">
    <source>
        <dbReference type="EMBL" id="EEZ74997.1"/>
    </source>
</evidence>
<accession>D0WBP2</accession>
<dbReference type="EMBL" id="ACEQ02000025">
    <property type="protein sequence ID" value="EEZ74997.1"/>
    <property type="molecule type" value="Genomic_DNA"/>
</dbReference>
<organism evidence="1 2">
    <name type="scientific">Neisseria lactamica ATCC 23970</name>
    <dbReference type="NCBI Taxonomy" id="546265"/>
    <lineage>
        <taxon>Bacteria</taxon>
        <taxon>Pseudomonadati</taxon>
        <taxon>Pseudomonadota</taxon>
        <taxon>Betaproteobacteria</taxon>
        <taxon>Neisseriales</taxon>
        <taxon>Neisseriaceae</taxon>
        <taxon>Neisseria</taxon>
    </lineage>
</organism>